<gene>
    <name evidence="2" type="ORF">FGKAn22_23260</name>
</gene>
<dbReference type="PANTHER" id="PTHR12526">
    <property type="entry name" value="GLYCOSYLTRANSFERASE"/>
    <property type="match status" value="1"/>
</dbReference>
<proteinExistence type="predicted"/>
<dbReference type="EMBL" id="AP019536">
    <property type="protein sequence ID" value="BBJ00634.1"/>
    <property type="molecule type" value="Genomic_DNA"/>
</dbReference>
<dbReference type="AlphaFoldDB" id="A0AAN1T0S9"/>
<feature type="domain" description="Glycosyl transferase family 1" evidence="1">
    <location>
        <begin position="107"/>
        <end position="258"/>
    </location>
</feature>
<dbReference type="KEGG" id="fku:FGKAn22_23260"/>
<dbReference type="Pfam" id="PF00534">
    <property type="entry name" value="Glycos_transf_1"/>
    <property type="match status" value="1"/>
</dbReference>
<evidence type="ECO:0000313" key="2">
    <source>
        <dbReference type="EMBL" id="BBJ00634.1"/>
    </source>
</evidence>
<dbReference type="SUPFAM" id="SSF53756">
    <property type="entry name" value="UDP-Glycosyltransferase/glycogen phosphorylase"/>
    <property type="match status" value="1"/>
</dbReference>
<sequence length="282" mass="31467">MTAALGAYIASKKRAPLYLDIRDIFVDTIKDVLPRHFAILAKPVFALLERWTVNRASRVNLVSQGFAGYFRERYPDQHFSFFTNGIDDEFLSAAPRMLQERQGGAVEVLYAGNLGEGQGLHAIVPDLAKRMHGLVHFKIIGDGGKKDALRTALATAGVDNVELLPPMSRTQLIEAYQVADVLFLHLNDYDAFKKVLPSKLFEYGAMGKPIWAGVSGYAAEFVRAELDNSAVFQPCDAAEAVRVFSQLRLQNEPRDRFVAKFARMNIAREMAADIMELGNERK</sequence>
<keyword evidence="3" id="KW-1185">Reference proteome</keyword>
<name>A0AAN1T0S9_9PROT</name>
<accession>A0AAN1T0S9</accession>
<dbReference type="GO" id="GO:0016757">
    <property type="term" value="F:glycosyltransferase activity"/>
    <property type="evidence" value="ECO:0007669"/>
    <property type="project" value="InterPro"/>
</dbReference>
<dbReference type="Gene3D" id="3.40.50.2000">
    <property type="entry name" value="Glycogen Phosphorylase B"/>
    <property type="match status" value="2"/>
</dbReference>
<evidence type="ECO:0000313" key="3">
    <source>
        <dbReference type="Proteomes" id="UP001319121"/>
    </source>
</evidence>
<reference evidence="2 3" key="1">
    <citation type="submission" date="2019-03" db="EMBL/GenBank/DDBJ databases">
        <title>Complete genome sequence of Ferrigenium kumadai strain An22, a microaerophilic iron-oxidizing bacterium isolated from a paddy field soil.</title>
        <authorList>
            <person name="Watanabe T."/>
            <person name="Asakawa S."/>
        </authorList>
    </citation>
    <scope>NUCLEOTIDE SEQUENCE [LARGE SCALE GENOMIC DNA]</scope>
    <source>
        <strain evidence="2 3">An22</strain>
    </source>
</reference>
<evidence type="ECO:0000259" key="1">
    <source>
        <dbReference type="Pfam" id="PF00534"/>
    </source>
</evidence>
<protein>
    <recommendedName>
        <fullName evidence="1">Glycosyl transferase family 1 domain-containing protein</fullName>
    </recommendedName>
</protein>
<dbReference type="InterPro" id="IPR001296">
    <property type="entry name" value="Glyco_trans_1"/>
</dbReference>
<organism evidence="2 3">
    <name type="scientific">Ferrigenium kumadai</name>
    <dbReference type="NCBI Taxonomy" id="1682490"/>
    <lineage>
        <taxon>Bacteria</taxon>
        <taxon>Pseudomonadati</taxon>
        <taxon>Pseudomonadota</taxon>
        <taxon>Betaproteobacteria</taxon>
        <taxon>Nitrosomonadales</taxon>
        <taxon>Gallionellaceae</taxon>
        <taxon>Ferrigenium</taxon>
    </lineage>
</organism>
<dbReference type="Proteomes" id="UP001319121">
    <property type="component" value="Chromosome"/>
</dbReference>